<dbReference type="EMBL" id="MU274900">
    <property type="protein sequence ID" value="KAI0094260.1"/>
    <property type="molecule type" value="Genomic_DNA"/>
</dbReference>
<evidence type="ECO:0000313" key="1">
    <source>
        <dbReference type="EMBL" id="KAI0094260.1"/>
    </source>
</evidence>
<dbReference type="Proteomes" id="UP001055072">
    <property type="component" value="Unassembled WGS sequence"/>
</dbReference>
<sequence>MTSTNPQTPSLIPPNDLKIVIIGGGVCGIACAVALKKFGMDVHLYEGAAKFGEVGASIGVGCNTANVLKEIGVLDTLLVKANVPPQGRHTTLKFYSGEGDHEAIYDQPTGPGEGNFGVTRTAFLDSLVDHLDPQLAHLNKRFTTITQSDSGRQLAHFADGTTVEADVVLLANGIRGTGRDIVTGVDPKKNVAFANAWYYRALVPSGPAKAAGLKTDVLKRACIFMGTNKHVVFVPVAGGTIINISAAVIDHSIDVGAVKLADDEPRVVQAMKEEILKDFEGWGSDARVIMSSVETMNKWLIEVLYPPLETYVKGSVALLGDAAHAMAPHLGAGAGQGIEDAYLLAQLLSAPRTTRNNVEAVLKAYDAVRRPRAQAVWEATQHAGRIYEGHGDSGSSAEGCRHDLEGLWDFIWHHGVDQDRDTALKLLIEQGVFQ</sequence>
<keyword evidence="2" id="KW-1185">Reference proteome</keyword>
<proteinExistence type="predicted"/>
<evidence type="ECO:0000313" key="2">
    <source>
        <dbReference type="Proteomes" id="UP001055072"/>
    </source>
</evidence>
<name>A0ACB8UJG1_9APHY</name>
<accession>A0ACB8UJG1</accession>
<comment type="caution">
    <text evidence="1">The sequence shown here is derived from an EMBL/GenBank/DDBJ whole genome shotgun (WGS) entry which is preliminary data.</text>
</comment>
<reference evidence="1" key="1">
    <citation type="journal article" date="2021" name="Environ. Microbiol.">
        <title>Gene family expansions and transcriptome signatures uncover fungal adaptations to wood decay.</title>
        <authorList>
            <person name="Hage H."/>
            <person name="Miyauchi S."/>
            <person name="Viragh M."/>
            <person name="Drula E."/>
            <person name="Min B."/>
            <person name="Chaduli D."/>
            <person name="Navarro D."/>
            <person name="Favel A."/>
            <person name="Norest M."/>
            <person name="Lesage-Meessen L."/>
            <person name="Balint B."/>
            <person name="Merenyi Z."/>
            <person name="de Eugenio L."/>
            <person name="Morin E."/>
            <person name="Martinez A.T."/>
            <person name="Baldrian P."/>
            <person name="Stursova M."/>
            <person name="Martinez M.J."/>
            <person name="Novotny C."/>
            <person name="Magnuson J.K."/>
            <person name="Spatafora J.W."/>
            <person name="Maurice S."/>
            <person name="Pangilinan J."/>
            <person name="Andreopoulos W."/>
            <person name="LaButti K."/>
            <person name="Hundley H."/>
            <person name="Na H."/>
            <person name="Kuo A."/>
            <person name="Barry K."/>
            <person name="Lipzen A."/>
            <person name="Henrissat B."/>
            <person name="Riley R."/>
            <person name="Ahrendt S."/>
            <person name="Nagy L.G."/>
            <person name="Grigoriev I.V."/>
            <person name="Martin F."/>
            <person name="Rosso M.N."/>
        </authorList>
    </citation>
    <scope>NUCLEOTIDE SEQUENCE</scope>
    <source>
        <strain evidence="1">CBS 384.51</strain>
    </source>
</reference>
<gene>
    <name evidence="1" type="ORF">BDY19DRAFT_988122</name>
</gene>
<protein>
    <submittedName>
        <fullName evidence="1">FAD/NAD(P)-binding domain-containing protein</fullName>
    </submittedName>
</protein>
<organism evidence="1 2">
    <name type="scientific">Irpex rosettiformis</name>
    <dbReference type="NCBI Taxonomy" id="378272"/>
    <lineage>
        <taxon>Eukaryota</taxon>
        <taxon>Fungi</taxon>
        <taxon>Dikarya</taxon>
        <taxon>Basidiomycota</taxon>
        <taxon>Agaricomycotina</taxon>
        <taxon>Agaricomycetes</taxon>
        <taxon>Polyporales</taxon>
        <taxon>Irpicaceae</taxon>
        <taxon>Irpex</taxon>
    </lineage>
</organism>